<feature type="non-terminal residue" evidence="1">
    <location>
        <position position="1"/>
    </location>
</feature>
<reference evidence="2" key="1">
    <citation type="submission" date="2022-10" db="EMBL/GenBank/DDBJ databases">
        <title>Genome assembly of Pristionchus species.</title>
        <authorList>
            <person name="Yoshida K."/>
            <person name="Sommer R.J."/>
        </authorList>
    </citation>
    <scope>NUCLEOTIDE SEQUENCE [LARGE SCALE GENOMIC DNA]</scope>
    <source>
        <strain evidence="2">RS5460</strain>
    </source>
</reference>
<organism evidence="1 2">
    <name type="scientific">Pristionchus mayeri</name>
    <dbReference type="NCBI Taxonomy" id="1317129"/>
    <lineage>
        <taxon>Eukaryota</taxon>
        <taxon>Metazoa</taxon>
        <taxon>Ecdysozoa</taxon>
        <taxon>Nematoda</taxon>
        <taxon>Chromadorea</taxon>
        <taxon>Rhabditida</taxon>
        <taxon>Rhabditina</taxon>
        <taxon>Diplogasteromorpha</taxon>
        <taxon>Diplogasteroidea</taxon>
        <taxon>Neodiplogasteridae</taxon>
        <taxon>Pristionchus</taxon>
    </lineage>
</organism>
<protein>
    <recommendedName>
        <fullName evidence="3">N-acetyltransferase domain-containing protein</fullName>
    </recommendedName>
</protein>
<evidence type="ECO:0008006" key="3">
    <source>
        <dbReference type="Google" id="ProtNLM"/>
    </source>
</evidence>
<dbReference type="Gene3D" id="3.40.630.90">
    <property type="match status" value="1"/>
</dbReference>
<name>A0AAN5HZD0_9BILA</name>
<keyword evidence="2" id="KW-1185">Reference proteome</keyword>
<dbReference type="Proteomes" id="UP001328107">
    <property type="component" value="Unassembled WGS sequence"/>
</dbReference>
<dbReference type="SUPFAM" id="SSF55729">
    <property type="entry name" value="Acyl-CoA N-acyltransferases (Nat)"/>
    <property type="match status" value="1"/>
</dbReference>
<dbReference type="InterPro" id="IPR052729">
    <property type="entry name" value="Acyl/Acetyltrans_Enzymes"/>
</dbReference>
<evidence type="ECO:0000313" key="1">
    <source>
        <dbReference type="EMBL" id="GMR45856.1"/>
    </source>
</evidence>
<proteinExistence type="predicted"/>
<accession>A0AAN5HZD0</accession>
<sequence length="319" mass="36058">DSNTIKPMLYDIPHYTLVDLGSERLWSDFKKAVRDLEWKSTDNTVLWATPLLSSTRCVFARKDSDGSMLGCCVWSELEDMIWIGFHITIPSMQDVGIGTAVWTRAMERIRLTGKIVGCRAASKMCQKYVSGVTAFEVSRIQKHLLTVEQMKEFCDRYEHPDCTLEFYYEMSDIERKDVLRFDRRVTGQDRSEWLSKMFISKETQIAALFNENKVCAYAAVSTVGHPARNLFKIGPCYASSVAQFALLAKWLMVWVEKFPAGAKVVLGILSGSAGEHDLAHALGHEISDELVTLFSKEVESKMDLGLCFVPNNAHCHFDG</sequence>
<evidence type="ECO:0000313" key="2">
    <source>
        <dbReference type="Proteomes" id="UP001328107"/>
    </source>
</evidence>
<dbReference type="EMBL" id="BTRK01000004">
    <property type="protein sequence ID" value="GMR45856.1"/>
    <property type="molecule type" value="Genomic_DNA"/>
</dbReference>
<dbReference type="InterPro" id="IPR016181">
    <property type="entry name" value="Acyl_CoA_acyltransferase"/>
</dbReference>
<dbReference type="PANTHER" id="PTHR47237:SF1">
    <property type="entry name" value="SLL0310 PROTEIN"/>
    <property type="match status" value="1"/>
</dbReference>
<comment type="caution">
    <text evidence="1">The sequence shown here is derived from an EMBL/GenBank/DDBJ whole genome shotgun (WGS) entry which is preliminary data.</text>
</comment>
<dbReference type="AlphaFoldDB" id="A0AAN5HZD0"/>
<gene>
    <name evidence="1" type="ORF">PMAYCL1PPCAC_16051</name>
</gene>
<dbReference type="PANTHER" id="PTHR47237">
    <property type="entry name" value="SLL0310 PROTEIN"/>
    <property type="match status" value="1"/>
</dbReference>